<sequence>MRIDIWSDVVCPWCWIGKHRFQRGLELMGENASSVEVHWHPFLLDPDADATPVPLREAYAAKFGGAERTAQMLAQTQAAARAEGLPMDFEQGQVRVTTLPAHRLLWLAGREGVQEQVGEALFHAHFAQGRNLADPQVLAGAAAAGGISAVRVQQLLDSDEGLAEVRAGLGQAQALGIRSVPTFVINGRYAVQGAQPPEAFAEVLAKVAVERARAVAPGQDEPGCGPDGCSI</sequence>
<evidence type="ECO:0000313" key="3">
    <source>
        <dbReference type="Proteomes" id="UP000050836"/>
    </source>
</evidence>
<evidence type="ECO:0000259" key="1">
    <source>
        <dbReference type="Pfam" id="PF01323"/>
    </source>
</evidence>
<dbReference type="SUPFAM" id="SSF52833">
    <property type="entry name" value="Thioredoxin-like"/>
    <property type="match status" value="1"/>
</dbReference>
<dbReference type="Pfam" id="PF01323">
    <property type="entry name" value="DSBA"/>
    <property type="match status" value="1"/>
</dbReference>
<dbReference type="RefSeq" id="WP_057506520.1">
    <property type="nucleotide sequence ID" value="NZ_LLXS01000046.1"/>
</dbReference>
<reference evidence="2 3" key="1">
    <citation type="submission" date="2015-10" db="EMBL/GenBank/DDBJ databases">
        <title>Genome sequencing and analysis of members of genus Stenotrophomonas.</title>
        <authorList>
            <person name="Patil P.P."/>
            <person name="Midha S."/>
            <person name="Patil P.B."/>
        </authorList>
    </citation>
    <scope>NUCLEOTIDE SEQUENCE [LARGE SCALE GENOMIC DNA]</scope>
    <source>
        <strain evidence="2 3">JCM 9942</strain>
    </source>
</reference>
<comment type="caution">
    <text evidence="2">The sequence shown here is derived from an EMBL/GenBank/DDBJ whole genome shotgun (WGS) entry which is preliminary data.</text>
</comment>
<name>A0A0R0AEF4_9GAMM</name>
<dbReference type="GO" id="GO:0016491">
    <property type="term" value="F:oxidoreductase activity"/>
    <property type="evidence" value="ECO:0007669"/>
    <property type="project" value="InterPro"/>
</dbReference>
<organism evidence="2 3">
    <name type="scientific">Stenotrophomonas pictorum JCM 9942</name>
    <dbReference type="NCBI Taxonomy" id="1236960"/>
    <lineage>
        <taxon>Bacteria</taxon>
        <taxon>Pseudomonadati</taxon>
        <taxon>Pseudomonadota</taxon>
        <taxon>Gammaproteobacteria</taxon>
        <taxon>Lysobacterales</taxon>
        <taxon>Lysobacteraceae</taxon>
        <taxon>Stenotrophomonas</taxon>
    </lineage>
</organism>
<keyword evidence="3" id="KW-1185">Reference proteome</keyword>
<dbReference type="Proteomes" id="UP000050836">
    <property type="component" value="Unassembled WGS sequence"/>
</dbReference>
<dbReference type="Gene3D" id="3.40.30.10">
    <property type="entry name" value="Glutaredoxin"/>
    <property type="match status" value="1"/>
</dbReference>
<dbReference type="InterPro" id="IPR001853">
    <property type="entry name" value="DSBA-like_thioredoxin_dom"/>
</dbReference>
<gene>
    <name evidence="2" type="ORF">ARC78_14695</name>
</gene>
<evidence type="ECO:0000313" key="2">
    <source>
        <dbReference type="EMBL" id="KRG39320.1"/>
    </source>
</evidence>
<protein>
    <submittedName>
        <fullName evidence="2">Polyketide synthase</fullName>
    </submittedName>
</protein>
<dbReference type="CDD" id="cd03024">
    <property type="entry name" value="DsbA_FrnE"/>
    <property type="match status" value="1"/>
</dbReference>
<dbReference type="EMBL" id="LLXS01000046">
    <property type="protein sequence ID" value="KRG39320.1"/>
    <property type="molecule type" value="Genomic_DNA"/>
</dbReference>
<accession>A0A0R0AEF4</accession>
<dbReference type="PANTHER" id="PTHR13887:SF41">
    <property type="entry name" value="THIOREDOXIN SUPERFAMILY PROTEIN"/>
    <property type="match status" value="1"/>
</dbReference>
<proteinExistence type="predicted"/>
<dbReference type="PANTHER" id="PTHR13887">
    <property type="entry name" value="GLUTATHIONE S-TRANSFERASE KAPPA"/>
    <property type="match status" value="1"/>
</dbReference>
<feature type="domain" description="DSBA-like thioredoxin" evidence="1">
    <location>
        <begin position="3"/>
        <end position="204"/>
    </location>
</feature>
<dbReference type="InterPro" id="IPR036249">
    <property type="entry name" value="Thioredoxin-like_sf"/>
</dbReference>
<dbReference type="AlphaFoldDB" id="A0A0R0AEF4"/>